<protein>
    <submittedName>
        <fullName evidence="1">Cyclic lactone autoinducer peptide</fullName>
    </submittedName>
</protein>
<proteinExistence type="predicted"/>
<dbReference type="EMBL" id="JALRMR010000007">
    <property type="protein sequence ID" value="MDT1974240.1"/>
    <property type="molecule type" value="Genomic_DNA"/>
</dbReference>
<dbReference type="NCBIfam" id="TIGR04223">
    <property type="entry name" value="quorum_AgrD"/>
    <property type="match status" value="1"/>
</dbReference>
<name>A0AAW8R9B6_CARDV</name>
<dbReference type="AlphaFoldDB" id="A0AAW8R9B6"/>
<comment type="caution">
    <text evidence="1">The sequence shown here is derived from an EMBL/GenBank/DDBJ whole genome shotgun (WGS) entry which is preliminary data.</text>
</comment>
<evidence type="ECO:0000313" key="2">
    <source>
        <dbReference type="Proteomes" id="UP001249945"/>
    </source>
</evidence>
<dbReference type="RefSeq" id="WP_311780443.1">
    <property type="nucleotide sequence ID" value="NZ_JALRMR010000007.1"/>
</dbReference>
<accession>A0AAW8R9B6</accession>
<gene>
    <name evidence="1" type="ORF">MX635_07520</name>
</gene>
<dbReference type="Proteomes" id="UP001249945">
    <property type="component" value="Unassembled WGS sequence"/>
</dbReference>
<dbReference type="InterPro" id="IPR009229">
    <property type="entry name" value="AgrD"/>
</dbReference>
<organism evidence="1 2">
    <name type="scientific">Carnobacterium divergens</name>
    <name type="common">Lactobacillus divergens</name>
    <dbReference type="NCBI Taxonomy" id="2748"/>
    <lineage>
        <taxon>Bacteria</taxon>
        <taxon>Bacillati</taxon>
        <taxon>Bacillota</taxon>
        <taxon>Bacilli</taxon>
        <taxon>Lactobacillales</taxon>
        <taxon>Carnobacteriaceae</taxon>
        <taxon>Carnobacterium</taxon>
    </lineage>
</organism>
<sequence>MKKSKSIIKKTLRIIALTAATREANTMCTFIVGQKKAPKSLGYLKKG</sequence>
<evidence type="ECO:0000313" key="1">
    <source>
        <dbReference type="EMBL" id="MDT1974240.1"/>
    </source>
</evidence>
<reference evidence="1" key="1">
    <citation type="submission" date="2022-04" db="EMBL/GenBank/DDBJ databases">
        <title>Draft genome sequences of lactic acid bacteria (LAB) strains involved in meat spoilage.</title>
        <authorList>
            <person name="Palevich N."/>
        </authorList>
    </citation>
    <scope>NUCLEOTIDE SEQUENCE</scope>
    <source>
        <strain evidence="1">9-14</strain>
    </source>
</reference>